<dbReference type="KEGG" id="tet:TTHERM_00310720"/>
<feature type="region of interest" description="Disordered" evidence="1">
    <location>
        <begin position="100"/>
        <end position="164"/>
    </location>
</feature>
<reference evidence="3" key="1">
    <citation type="journal article" date="2006" name="PLoS Biol.">
        <title>Macronuclear genome sequence of the ciliate Tetrahymena thermophila, a model eukaryote.</title>
        <authorList>
            <person name="Eisen J.A."/>
            <person name="Coyne R.S."/>
            <person name="Wu M."/>
            <person name="Wu D."/>
            <person name="Thiagarajan M."/>
            <person name="Wortman J.R."/>
            <person name="Badger J.H."/>
            <person name="Ren Q."/>
            <person name="Amedeo P."/>
            <person name="Jones K.M."/>
            <person name="Tallon L.J."/>
            <person name="Delcher A.L."/>
            <person name="Salzberg S.L."/>
            <person name="Silva J.C."/>
            <person name="Haas B.J."/>
            <person name="Majoros W.H."/>
            <person name="Farzad M."/>
            <person name="Carlton J.M."/>
            <person name="Smith R.K. Jr."/>
            <person name="Garg J."/>
            <person name="Pearlman R.E."/>
            <person name="Karrer K.M."/>
            <person name="Sun L."/>
            <person name="Manning G."/>
            <person name="Elde N.C."/>
            <person name="Turkewitz A.P."/>
            <person name="Asai D.J."/>
            <person name="Wilkes D.E."/>
            <person name="Wang Y."/>
            <person name="Cai H."/>
            <person name="Collins K."/>
            <person name="Stewart B.A."/>
            <person name="Lee S.R."/>
            <person name="Wilamowska K."/>
            <person name="Weinberg Z."/>
            <person name="Ruzzo W.L."/>
            <person name="Wloga D."/>
            <person name="Gaertig J."/>
            <person name="Frankel J."/>
            <person name="Tsao C.-C."/>
            <person name="Gorovsky M.A."/>
            <person name="Keeling P.J."/>
            <person name="Waller R.F."/>
            <person name="Patron N.J."/>
            <person name="Cherry J.M."/>
            <person name="Stover N.A."/>
            <person name="Krieger C.J."/>
            <person name="del Toro C."/>
            <person name="Ryder H.F."/>
            <person name="Williamson S.C."/>
            <person name="Barbeau R.A."/>
            <person name="Hamilton E.P."/>
            <person name="Orias E."/>
        </authorList>
    </citation>
    <scope>NUCLEOTIDE SEQUENCE [LARGE SCALE GENOMIC DNA]</scope>
    <source>
        <strain evidence="3">SB210</strain>
    </source>
</reference>
<feature type="compositionally biased region" description="Polar residues" evidence="1">
    <location>
        <begin position="100"/>
        <end position="136"/>
    </location>
</feature>
<proteinExistence type="predicted"/>
<feature type="region of interest" description="Disordered" evidence="1">
    <location>
        <begin position="664"/>
        <end position="693"/>
    </location>
</feature>
<dbReference type="Proteomes" id="UP000009168">
    <property type="component" value="Unassembled WGS sequence"/>
</dbReference>
<feature type="region of interest" description="Disordered" evidence="1">
    <location>
        <begin position="766"/>
        <end position="809"/>
    </location>
</feature>
<feature type="compositionally biased region" description="Low complexity" evidence="1">
    <location>
        <begin position="137"/>
        <end position="153"/>
    </location>
</feature>
<feature type="region of interest" description="Disordered" evidence="1">
    <location>
        <begin position="455"/>
        <end position="479"/>
    </location>
</feature>
<gene>
    <name evidence="2" type="ORF">TTHERM_00310720</name>
</gene>
<sequence length="986" mass="111051">MDTAASQIISQAQIQQILQNNPYTQHQDFRFANLASSSFVGSQNEPQSPVVVGNGFNSCNSFAKGGTDQFKAFSNLGTPLFINQQNAKGNQFQKTDSLISKSNQETSQNQGFQSSTNSIPQFNIGSDNQIPSNNQANNPSSISNNVNIPNHSSENPRNGAQNTLLFNSSLPTFDTIDSSQNLNPQLNQNLSNQFQQNLNSININQPFIKQSTSGTINGNALNQLQQQQLINLLALQAQQPLQLPAQLNSLNGLAINSGKQIIPSGIDKYQQENLINMQLLAKQGNPNQLIQILNAQQIQQQQQQQQLLQAQLLASQPDLLAHQQNLLLLLQQQINNQNNFNSINTNNNIIQPCLVEEEESVEEDELSKEIPVKDEHLSHPDENEIIQQDNSKFPNQIPQGSGIGLITALLNDKNRNPNRFVNTLQIPQINQQIPFPSLQNMRHSISEARQITNDMSAEENEDDDSENGDGEGEESDIQRIRRTHEQQKNLLKSLNKVYSMQINTPRTKDGEFQSPATPQEQKNAKFINPLCQEYQKILYGNQPCTEGEIKIRQNFYIAEQRKHLLNLPLDYKSIFSENLICLVESIHKNSIIRRNPHLLYGSISATGRPQSNSFSSQATTRIFETPGMQPQLKIEDHAFPNEFSLNGGSNGGFTLRNKLKKVESDNNQNNNNSLLLSNNQSQQDDDVSSDSFGQNIDINQMRARQLSNISGFSANGNSPVQVRHHKQSFTTNFPNTPVLNSSPSQSATNVQERTLLNLYSSNYTKDKDRSRQFATAKNTQGNRSRANTETSFGNPQSPTANNALSPGGVQKRSKYHNLTKLFMYFLLSLFQAENMERLGVPEHIQQELIKCVQNVKKTAKKKIKNKNLQKTDFFNHTHYNALFLHLNKNSLRELQKKEKDIQVHKQCYGLDLTDIDIQRLEYVNILKKFAYEIVTNTLEAPNEAECVNNPRNEYMLKALSGIRQLAQGNVIFRFQQVYGTQSPSDD</sequence>
<evidence type="ECO:0000313" key="3">
    <source>
        <dbReference type="Proteomes" id="UP000009168"/>
    </source>
</evidence>
<feature type="compositionally biased region" description="Low complexity" evidence="1">
    <location>
        <begin position="665"/>
        <end position="682"/>
    </location>
</feature>
<keyword evidence="3" id="KW-1185">Reference proteome</keyword>
<feature type="compositionally biased region" description="Polar residues" evidence="1">
    <location>
        <begin position="155"/>
        <end position="164"/>
    </location>
</feature>
<organism evidence="2 3">
    <name type="scientific">Tetrahymena thermophila (strain SB210)</name>
    <dbReference type="NCBI Taxonomy" id="312017"/>
    <lineage>
        <taxon>Eukaryota</taxon>
        <taxon>Sar</taxon>
        <taxon>Alveolata</taxon>
        <taxon>Ciliophora</taxon>
        <taxon>Intramacronucleata</taxon>
        <taxon>Oligohymenophorea</taxon>
        <taxon>Hymenostomatida</taxon>
        <taxon>Tetrahymenina</taxon>
        <taxon>Tetrahymenidae</taxon>
        <taxon>Tetrahymena</taxon>
    </lineage>
</organism>
<dbReference type="EMBL" id="GG662608">
    <property type="protein sequence ID" value="EAS00898.1"/>
    <property type="molecule type" value="Genomic_DNA"/>
</dbReference>
<feature type="compositionally biased region" description="Polar residues" evidence="1">
    <location>
        <begin position="772"/>
        <end position="804"/>
    </location>
</feature>
<dbReference type="GeneID" id="7840983"/>
<evidence type="ECO:0000313" key="2">
    <source>
        <dbReference type="EMBL" id="EAS00898.1"/>
    </source>
</evidence>
<dbReference type="InParanoid" id="I7M2N8"/>
<protein>
    <submittedName>
        <fullName evidence="2">Uncharacterized protein</fullName>
    </submittedName>
</protein>
<feature type="region of interest" description="Disordered" evidence="1">
    <location>
        <begin position="730"/>
        <end position="750"/>
    </location>
</feature>
<feature type="compositionally biased region" description="Acidic residues" evidence="1">
    <location>
        <begin position="456"/>
        <end position="475"/>
    </location>
</feature>
<accession>I7M2N8</accession>
<dbReference type="AlphaFoldDB" id="I7M2N8"/>
<name>I7M2N8_TETTS</name>
<dbReference type="HOGENOM" id="CLU_302588_0_0_1"/>
<dbReference type="RefSeq" id="XP_001021144.1">
    <property type="nucleotide sequence ID" value="XM_001021144.1"/>
</dbReference>
<evidence type="ECO:0000256" key="1">
    <source>
        <dbReference type="SAM" id="MobiDB-lite"/>
    </source>
</evidence>